<dbReference type="InterPro" id="IPR035897">
    <property type="entry name" value="Toll_tir_struct_dom_sf"/>
</dbReference>
<proteinExistence type="predicted"/>
<dbReference type="Pfam" id="PF20160">
    <property type="entry name" value="C-JID"/>
    <property type="match status" value="1"/>
</dbReference>
<evidence type="ECO:0000256" key="7">
    <source>
        <dbReference type="ARBA" id="ARBA00047304"/>
    </source>
</evidence>
<dbReference type="Pfam" id="PF00931">
    <property type="entry name" value="NB-ARC"/>
    <property type="match status" value="1"/>
</dbReference>
<dbReference type="InterPro" id="IPR000157">
    <property type="entry name" value="TIR_dom"/>
</dbReference>
<evidence type="ECO:0000256" key="4">
    <source>
        <dbReference type="ARBA" id="ARBA00022801"/>
    </source>
</evidence>
<dbReference type="SUPFAM" id="SSF52540">
    <property type="entry name" value="P-loop containing nucleoside triphosphate hydrolases"/>
    <property type="match status" value="1"/>
</dbReference>
<evidence type="ECO:0000313" key="10">
    <source>
        <dbReference type="Proteomes" id="UP001172457"/>
    </source>
</evidence>
<dbReference type="PRINTS" id="PR00364">
    <property type="entry name" value="DISEASERSIST"/>
</dbReference>
<dbReference type="EMBL" id="JARYMX010000008">
    <property type="protein sequence ID" value="KAJ9539404.1"/>
    <property type="molecule type" value="Genomic_DNA"/>
</dbReference>
<keyword evidence="5" id="KW-0611">Plant defense</keyword>
<evidence type="ECO:0000256" key="6">
    <source>
        <dbReference type="ARBA" id="ARBA00023027"/>
    </source>
</evidence>
<gene>
    <name evidence="9" type="ORF">OSB04_032137</name>
</gene>
<keyword evidence="3" id="KW-0677">Repeat</keyword>
<organism evidence="9 10">
    <name type="scientific">Centaurea solstitialis</name>
    <name type="common">yellow star-thistle</name>
    <dbReference type="NCBI Taxonomy" id="347529"/>
    <lineage>
        <taxon>Eukaryota</taxon>
        <taxon>Viridiplantae</taxon>
        <taxon>Streptophyta</taxon>
        <taxon>Embryophyta</taxon>
        <taxon>Tracheophyta</taxon>
        <taxon>Spermatophyta</taxon>
        <taxon>Magnoliopsida</taxon>
        <taxon>eudicotyledons</taxon>
        <taxon>Gunneridae</taxon>
        <taxon>Pentapetalae</taxon>
        <taxon>asterids</taxon>
        <taxon>campanulids</taxon>
        <taxon>Asterales</taxon>
        <taxon>Asteraceae</taxon>
        <taxon>Carduoideae</taxon>
        <taxon>Cardueae</taxon>
        <taxon>Centaureinae</taxon>
        <taxon>Centaurea</taxon>
    </lineage>
</organism>
<feature type="domain" description="TIR" evidence="8">
    <location>
        <begin position="13"/>
        <end position="181"/>
    </location>
</feature>
<dbReference type="SMART" id="SM00255">
    <property type="entry name" value="TIR"/>
    <property type="match status" value="1"/>
</dbReference>
<keyword evidence="2" id="KW-0433">Leucine-rich repeat</keyword>
<dbReference type="Gene3D" id="3.40.50.300">
    <property type="entry name" value="P-loop containing nucleotide triphosphate hydrolases"/>
    <property type="match status" value="1"/>
</dbReference>
<dbReference type="InterPro" id="IPR036390">
    <property type="entry name" value="WH_DNA-bd_sf"/>
</dbReference>
<dbReference type="Proteomes" id="UP001172457">
    <property type="component" value="Chromosome 8"/>
</dbReference>
<keyword evidence="4" id="KW-0378">Hydrolase</keyword>
<dbReference type="InterPro" id="IPR045344">
    <property type="entry name" value="C-JID"/>
</dbReference>
<keyword evidence="10" id="KW-1185">Reference proteome</keyword>
<dbReference type="GO" id="GO:0061809">
    <property type="term" value="F:NAD+ nucleosidase activity, cyclic ADP-ribose generating"/>
    <property type="evidence" value="ECO:0007669"/>
    <property type="project" value="UniProtKB-EC"/>
</dbReference>
<reference evidence="9" key="1">
    <citation type="submission" date="2023-03" db="EMBL/GenBank/DDBJ databases">
        <title>Chromosome-scale reference genome and RAD-based genetic map of yellow starthistle (Centaurea solstitialis) reveal putative structural variation and QTLs associated with invader traits.</title>
        <authorList>
            <person name="Reatini B."/>
            <person name="Cang F.A."/>
            <person name="Jiang Q."/>
            <person name="Mckibben M.T.W."/>
            <person name="Barker M.S."/>
            <person name="Rieseberg L.H."/>
            <person name="Dlugosch K.M."/>
        </authorList>
    </citation>
    <scope>NUCLEOTIDE SEQUENCE</scope>
    <source>
        <strain evidence="9">CAN-66</strain>
        <tissue evidence="9">Leaf</tissue>
    </source>
</reference>
<dbReference type="InterPro" id="IPR002182">
    <property type="entry name" value="NB-ARC"/>
</dbReference>
<evidence type="ECO:0000259" key="8">
    <source>
        <dbReference type="PROSITE" id="PS50104"/>
    </source>
</evidence>
<keyword evidence="6" id="KW-0520">NAD</keyword>
<name>A0AA38W6Q8_9ASTR</name>
<dbReference type="Gene3D" id="3.80.10.10">
    <property type="entry name" value="Ribonuclease Inhibitor"/>
    <property type="match status" value="3"/>
</dbReference>
<sequence length="1098" mass="125269">MASSSSSVRIGGWTYDVFLSFRGEDTRNNFVDHLHTSLVQNGIRVFKDDEMLRRGNPISSELLKAIEESRSAVVVFSENYANSSWCLDELVKIMDCQHQMGQKVLPVFYHVDPSDVRGQKRDFTTAFQLHEDKFREEMDKVNKWRKALNAAGNLSGWHISAVNGCESLFIDKIVKEILGDRQPCGMEKNLIDIESRIDKLSSLLGVEATDEVRMVGICGMGGIGKTTIARALFRRISYMFDGSSFVKGVGENSKKDICALQQKILKDVLATHHESNITDPDDGAGLIQTNICNKKVLLVLDDVDDDKQLEFLAATHEWFGAGSRIIITTRNEHLLSDANAIYKPAILLKQHAVELFSRHAFRKNSPPEGYEELSNRVIRYTGGLPLALKVLGSFFRKREASVWGSALNRLAKTPNMEIFETLKVSFDGLCDDDKKIFLDIACFFKGRDEEEVARVLNSCGFDAAIGISTLVEKSLITVSHKRIHMHDVLQEMGLEVVRKSYPNSRIWKWEEIHDLISTNSNLEAVEAIVCTIAFSNEMTEIQGFSNDVFKSMKNVRLLDIYRDFTSSKPATLPDKLQWLSWLMYPFSSIPVENLRKLVGLEITTGKIQHLWMGYKFLPNLKFIHLHHSSFMESFPDVSGAPNVERLILSGCTKLTEVHKSLGTLRKLVYLNMSGCWKLKCLPSMIEMESLETLDLSDCYSLETFPEISSRMEKLSNIYLFECARLKILPNSICELKSLKILKLSLCMALQQLPKELGNMEKLQELWLGSLRPSNINSFRTWTKLCCLRKLDLSCTQIEEHDFPSNFHAFSSLEELHLSGNSRLVRFPTSISHLSRLKHLELNDCRQLQNIQGLPSGIQVLKASNCISLEEIEDLTQEYVWLYKIFLPSCERLLDKQENKRYLNKMVQQSFLQKCATVDHVLSVCIHGSKIPSWFEEQRPGNQITLKLPPKCHTDIMGFVVCFVFQGIMLRITGSNTRIQFKVRINGTLNPESEVDYTDAPTAADEKSNIWIVYLPFSFYHRHTCDDFEHDSSLSIKGNLRINISKRRWHERLFVRCGAHIIYKDVKSIHRVDTCIHDYKNSSISHSLDGTVTYTENLL</sequence>
<evidence type="ECO:0000256" key="2">
    <source>
        <dbReference type="ARBA" id="ARBA00022614"/>
    </source>
</evidence>
<dbReference type="InterPro" id="IPR058546">
    <property type="entry name" value="RPS4B/Roq1-like_LRR"/>
</dbReference>
<dbReference type="EC" id="3.2.2.6" evidence="1"/>
<accession>A0AA38W6Q8</accession>
<evidence type="ECO:0000256" key="5">
    <source>
        <dbReference type="ARBA" id="ARBA00022821"/>
    </source>
</evidence>
<comment type="catalytic activity">
    <reaction evidence="7">
        <text>NAD(+) + H2O = ADP-D-ribose + nicotinamide + H(+)</text>
        <dbReference type="Rhea" id="RHEA:16301"/>
        <dbReference type="ChEBI" id="CHEBI:15377"/>
        <dbReference type="ChEBI" id="CHEBI:15378"/>
        <dbReference type="ChEBI" id="CHEBI:17154"/>
        <dbReference type="ChEBI" id="CHEBI:57540"/>
        <dbReference type="ChEBI" id="CHEBI:57967"/>
        <dbReference type="EC" id="3.2.2.6"/>
    </reaction>
    <physiologicalReaction direction="left-to-right" evidence="7">
        <dbReference type="Rhea" id="RHEA:16302"/>
    </physiologicalReaction>
</comment>
<dbReference type="FunFam" id="3.40.50.10140:FF:000007">
    <property type="entry name" value="Disease resistance protein (TIR-NBS-LRR class)"/>
    <property type="match status" value="1"/>
</dbReference>
<comment type="caution">
    <text evidence="9">The sequence shown here is derived from an EMBL/GenBank/DDBJ whole genome shotgun (WGS) entry which is preliminary data.</text>
</comment>
<protein>
    <recommendedName>
        <fullName evidence="1">ADP-ribosyl cyclase/cyclic ADP-ribose hydrolase</fullName>
        <ecNumber evidence="1">3.2.2.6</ecNumber>
    </recommendedName>
</protein>
<dbReference type="InterPro" id="IPR058192">
    <property type="entry name" value="WHD_ROQ1-like"/>
</dbReference>
<dbReference type="PROSITE" id="PS50104">
    <property type="entry name" value="TIR"/>
    <property type="match status" value="1"/>
</dbReference>
<evidence type="ECO:0000256" key="1">
    <source>
        <dbReference type="ARBA" id="ARBA00011982"/>
    </source>
</evidence>
<dbReference type="Pfam" id="PF23282">
    <property type="entry name" value="WHD_ROQ1"/>
    <property type="match status" value="1"/>
</dbReference>
<dbReference type="InterPro" id="IPR044974">
    <property type="entry name" value="Disease_R_plants"/>
</dbReference>
<dbReference type="GO" id="GO:0007165">
    <property type="term" value="P:signal transduction"/>
    <property type="evidence" value="ECO:0007669"/>
    <property type="project" value="InterPro"/>
</dbReference>
<dbReference type="PANTHER" id="PTHR11017:SF479">
    <property type="entry name" value="DISEASE RESISTANCE PROTEIN (TIR-NBS-LRR CLASS) FAMILY"/>
    <property type="match status" value="1"/>
</dbReference>
<dbReference type="AlphaFoldDB" id="A0AA38W6Q8"/>
<dbReference type="Gene3D" id="3.40.50.10140">
    <property type="entry name" value="Toll/interleukin-1 receptor homology (TIR) domain"/>
    <property type="match status" value="1"/>
</dbReference>
<evidence type="ECO:0000313" key="9">
    <source>
        <dbReference type="EMBL" id="KAJ9539404.1"/>
    </source>
</evidence>
<dbReference type="InterPro" id="IPR027417">
    <property type="entry name" value="P-loop_NTPase"/>
</dbReference>
<dbReference type="Pfam" id="PF23286">
    <property type="entry name" value="LRR_13"/>
    <property type="match status" value="1"/>
</dbReference>
<dbReference type="GO" id="GO:0006952">
    <property type="term" value="P:defense response"/>
    <property type="evidence" value="ECO:0007669"/>
    <property type="project" value="UniProtKB-KW"/>
</dbReference>
<dbReference type="InterPro" id="IPR032675">
    <property type="entry name" value="LRR_dom_sf"/>
</dbReference>
<dbReference type="SUPFAM" id="SSF52058">
    <property type="entry name" value="L domain-like"/>
    <property type="match status" value="1"/>
</dbReference>
<dbReference type="InterPro" id="IPR042197">
    <property type="entry name" value="Apaf_helical"/>
</dbReference>
<dbReference type="GO" id="GO:0043531">
    <property type="term" value="F:ADP binding"/>
    <property type="evidence" value="ECO:0007669"/>
    <property type="project" value="InterPro"/>
</dbReference>
<dbReference type="Gene3D" id="1.10.8.430">
    <property type="entry name" value="Helical domain of apoptotic protease-activating factors"/>
    <property type="match status" value="1"/>
</dbReference>
<dbReference type="FunFam" id="1.10.8.430:FF:000002">
    <property type="entry name" value="Disease resistance protein (TIR-NBS-LRR class)"/>
    <property type="match status" value="1"/>
</dbReference>
<dbReference type="SUPFAM" id="SSF46785">
    <property type="entry name" value="Winged helix' DNA-binding domain"/>
    <property type="match status" value="1"/>
</dbReference>
<evidence type="ECO:0000256" key="3">
    <source>
        <dbReference type="ARBA" id="ARBA00022737"/>
    </source>
</evidence>
<dbReference type="Pfam" id="PF01582">
    <property type="entry name" value="TIR"/>
    <property type="match status" value="1"/>
</dbReference>
<dbReference type="SUPFAM" id="SSF52200">
    <property type="entry name" value="Toll/Interleukin receptor TIR domain"/>
    <property type="match status" value="1"/>
</dbReference>
<dbReference type="PANTHER" id="PTHR11017">
    <property type="entry name" value="LEUCINE-RICH REPEAT-CONTAINING PROTEIN"/>
    <property type="match status" value="1"/>
</dbReference>